<protein>
    <recommendedName>
        <fullName evidence="7">RING-type domain-containing protein</fullName>
    </recommendedName>
</protein>
<evidence type="ECO:0000256" key="2">
    <source>
        <dbReference type="ARBA" id="ARBA00022703"/>
    </source>
</evidence>
<dbReference type="AlphaFoldDB" id="A0ABD3X6W4"/>
<evidence type="ECO:0000256" key="5">
    <source>
        <dbReference type="ARBA" id="ARBA00022833"/>
    </source>
</evidence>
<dbReference type="FunFam" id="3.30.40.10:FF:000184">
    <property type="entry name" value="Baculoviral IAP repeat containing 2"/>
    <property type="match status" value="1"/>
</dbReference>
<dbReference type="InterPro" id="IPR011029">
    <property type="entry name" value="DEATH-like_dom_sf"/>
</dbReference>
<evidence type="ECO:0000256" key="6">
    <source>
        <dbReference type="PROSITE-ProRule" id="PRU00175"/>
    </source>
</evidence>
<comment type="similarity">
    <text evidence="1">Belongs to the IAP family.</text>
</comment>
<feature type="domain" description="RING-type" evidence="7">
    <location>
        <begin position="17"/>
        <end position="52"/>
    </location>
</feature>
<accession>A0ABD3X6W4</accession>
<dbReference type="EMBL" id="JBJQND010000003">
    <property type="protein sequence ID" value="KAL3881989.1"/>
    <property type="molecule type" value="Genomic_DNA"/>
</dbReference>
<sequence>YGELEEENKKLKEQTTCKICMENPIRVIFLPCGHLVCCETCAPAFRKCPICRKRIQQSVKTYL</sequence>
<evidence type="ECO:0000313" key="9">
    <source>
        <dbReference type="Proteomes" id="UP001634394"/>
    </source>
</evidence>
<evidence type="ECO:0000313" key="8">
    <source>
        <dbReference type="EMBL" id="KAL3881989.1"/>
    </source>
</evidence>
<keyword evidence="9" id="KW-1185">Reference proteome</keyword>
<name>A0ABD3X6W4_SINWO</name>
<organism evidence="8 9">
    <name type="scientific">Sinanodonta woodiana</name>
    <name type="common">Chinese pond mussel</name>
    <name type="synonym">Anodonta woodiana</name>
    <dbReference type="NCBI Taxonomy" id="1069815"/>
    <lineage>
        <taxon>Eukaryota</taxon>
        <taxon>Metazoa</taxon>
        <taxon>Spiralia</taxon>
        <taxon>Lophotrochozoa</taxon>
        <taxon>Mollusca</taxon>
        <taxon>Bivalvia</taxon>
        <taxon>Autobranchia</taxon>
        <taxon>Heteroconchia</taxon>
        <taxon>Palaeoheterodonta</taxon>
        <taxon>Unionida</taxon>
        <taxon>Unionoidea</taxon>
        <taxon>Unionidae</taxon>
        <taxon>Unioninae</taxon>
        <taxon>Sinanodonta</taxon>
    </lineage>
</organism>
<dbReference type="SUPFAM" id="SSF57850">
    <property type="entry name" value="RING/U-box"/>
    <property type="match status" value="1"/>
</dbReference>
<evidence type="ECO:0000259" key="7">
    <source>
        <dbReference type="PROSITE" id="PS50089"/>
    </source>
</evidence>
<dbReference type="PANTHER" id="PTHR14879:SF5">
    <property type="entry name" value="RING-TYPE DOMAIN-CONTAINING PROTEIN"/>
    <property type="match status" value="1"/>
</dbReference>
<keyword evidence="4 6" id="KW-0863">Zinc-finger</keyword>
<evidence type="ECO:0000256" key="3">
    <source>
        <dbReference type="ARBA" id="ARBA00022723"/>
    </source>
</evidence>
<dbReference type="GO" id="GO:0008270">
    <property type="term" value="F:zinc ion binding"/>
    <property type="evidence" value="ECO:0007669"/>
    <property type="project" value="UniProtKB-KW"/>
</dbReference>
<proteinExistence type="inferred from homology"/>
<keyword evidence="2" id="KW-0053">Apoptosis</keyword>
<dbReference type="PROSITE" id="PS50089">
    <property type="entry name" value="ZF_RING_2"/>
    <property type="match status" value="1"/>
</dbReference>
<dbReference type="GO" id="GO:0006915">
    <property type="term" value="P:apoptotic process"/>
    <property type="evidence" value="ECO:0007669"/>
    <property type="project" value="UniProtKB-KW"/>
</dbReference>
<dbReference type="Proteomes" id="UP001634394">
    <property type="component" value="Unassembled WGS sequence"/>
</dbReference>
<dbReference type="SMART" id="SM00184">
    <property type="entry name" value="RING"/>
    <property type="match status" value="1"/>
</dbReference>
<feature type="non-terminal residue" evidence="8">
    <location>
        <position position="1"/>
    </location>
</feature>
<dbReference type="InterPro" id="IPR051728">
    <property type="entry name" value="RING-FYVE_E3_ubiquitin-ligase"/>
</dbReference>
<dbReference type="Gene3D" id="1.10.1170.10">
    <property type="entry name" value="Inhibitor Of Apoptosis Protein (2mihbC-IAP-1), Chain A"/>
    <property type="match status" value="1"/>
</dbReference>
<dbReference type="InterPro" id="IPR001841">
    <property type="entry name" value="Znf_RING"/>
</dbReference>
<comment type="caution">
    <text evidence="8">The sequence shown here is derived from an EMBL/GenBank/DDBJ whole genome shotgun (WGS) entry which is preliminary data.</text>
</comment>
<reference evidence="8 9" key="1">
    <citation type="submission" date="2024-11" db="EMBL/GenBank/DDBJ databases">
        <title>Chromosome-level genome assembly of the freshwater bivalve Anodonta woodiana.</title>
        <authorList>
            <person name="Chen X."/>
        </authorList>
    </citation>
    <scope>NUCLEOTIDE SEQUENCE [LARGE SCALE GENOMIC DNA]</scope>
    <source>
        <strain evidence="8">MN2024</strain>
        <tissue evidence="8">Gills</tissue>
    </source>
</reference>
<dbReference type="Pfam" id="PF13920">
    <property type="entry name" value="zf-C3HC4_3"/>
    <property type="match status" value="1"/>
</dbReference>
<keyword evidence="3" id="KW-0479">Metal-binding</keyword>
<dbReference type="PANTHER" id="PTHR14879">
    <property type="entry name" value="CASPASE REGULATOR, RING FINGER DOMAIN-CONTAINING"/>
    <property type="match status" value="1"/>
</dbReference>
<dbReference type="Gene3D" id="1.10.533.10">
    <property type="entry name" value="Death Domain, Fas"/>
    <property type="match status" value="1"/>
</dbReference>
<evidence type="ECO:0000256" key="4">
    <source>
        <dbReference type="ARBA" id="ARBA00022771"/>
    </source>
</evidence>
<evidence type="ECO:0000256" key="1">
    <source>
        <dbReference type="ARBA" id="ARBA00006672"/>
    </source>
</evidence>
<keyword evidence="5" id="KW-0862">Zinc</keyword>
<gene>
    <name evidence="8" type="ORF">ACJMK2_028371</name>
</gene>
<dbReference type="FunFam" id="1.10.1170.10:FF:000002">
    <property type="entry name" value="Baculoviral IAP repeat containing 7"/>
    <property type="match status" value="1"/>
</dbReference>